<reference evidence="2" key="1">
    <citation type="submission" date="2020-10" db="EMBL/GenBank/DDBJ databases">
        <authorList>
            <person name="Gilroy R."/>
        </authorList>
    </citation>
    <scope>NUCLEOTIDE SEQUENCE</scope>
    <source>
        <strain evidence="2">4920</strain>
    </source>
</reference>
<dbReference type="Pfam" id="PF13420">
    <property type="entry name" value="Acetyltransf_4"/>
    <property type="match status" value="1"/>
</dbReference>
<dbReference type="AlphaFoldDB" id="A0A9D1NH22"/>
<dbReference type="GO" id="GO:0016747">
    <property type="term" value="F:acyltransferase activity, transferring groups other than amino-acyl groups"/>
    <property type="evidence" value="ECO:0007669"/>
    <property type="project" value="InterPro"/>
</dbReference>
<dbReference type="PANTHER" id="PTHR43072:SF8">
    <property type="entry name" value="ACYLTRANSFERASE FABY-RELATED"/>
    <property type="match status" value="1"/>
</dbReference>
<accession>A0A9D1NH22</accession>
<protein>
    <submittedName>
        <fullName evidence="2">N-acetyltransferase</fullName>
    </submittedName>
</protein>
<evidence type="ECO:0000313" key="2">
    <source>
        <dbReference type="EMBL" id="HIV02452.1"/>
    </source>
</evidence>
<dbReference type="Proteomes" id="UP000886743">
    <property type="component" value="Unassembled WGS sequence"/>
</dbReference>
<name>A0A9D1NH22_9FIRM</name>
<dbReference type="CDD" id="cd04301">
    <property type="entry name" value="NAT_SF"/>
    <property type="match status" value="1"/>
</dbReference>
<reference evidence="2" key="2">
    <citation type="journal article" date="2021" name="PeerJ">
        <title>Extensive microbial diversity within the chicken gut microbiome revealed by metagenomics and culture.</title>
        <authorList>
            <person name="Gilroy R."/>
            <person name="Ravi A."/>
            <person name="Getino M."/>
            <person name="Pursley I."/>
            <person name="Horton D.L."/>
            <person name="Alikhan N.F."/>
            <person name="Baker D."/>
            <person name="Gharbi K."/>
            <person name="Hall N."/>
            <person name="Watson M."/>
            <person name="Adriaenssens E.M."/>
            <person name="Foster-Nyarko E."/>
            <person name="Jarju S."/>
            <person name="Secka A."/>
            <person name="Antonio M."/>
            <person name="Oren A."/>
            <person name="Chaudhuri R.R."/>
            <person name="La Ragione R."/>
            <person name="Hildebrand F."/>
            <person name="Pallen M.J."/>
        </authorList>
    </citation>
    <scope>NUCLEOTIDE SEQUENCE</scope>
    <source>
        <strain evidence="2">4920</strain>
    </source>
</reference>
<organism evidence="2 3">
    <name type="scientific">Candidatus Aphodoplasma excrementigallinarum</name>
    <dbReference type="NCBI Taxonomy" id="2840673"/>
    <lineage>
        <taxon>Bacteria</taxon>
        <taxon>Bacillati</taxon>
        <taxon>Bacillota</taxon>
        <taxon>Clostridia</taxon>
        <taxon>Eubacteriales</taxon>
        <taxon>Candidatus Aphodoplasma</taxon>
    </lineage>
</organism>
<dbReference type="PROSITE" id="PS51186">
    <property type="entry name" value="GNAT"/>
    <property type="match status" value="1"/>
</dbReference>
<dbReference type="PANTHER" id="PTHR43072">
    <property type="entry name" value="N-ACETYLTRANSFERASE"/>
    <property type="match status" value="1"/>
</dbReference>
<feature type="domain" description="N-acetyltransferase" evidence="1">
    <location>
        <begin position="4"/>
        <end position="165"/>
    </location>
</feature>
<evidence type="ECO:0000259" key="1">
    <source>
        <dbReference type="PROSITE" id="PS51186"/>
    </source>
</evidence>
<comment type="caution">
    <text evidence="2">The sequence shown here is derived from an EMBL/GenBank/DDBJ whole genome shotgun (WGS) entry which is preliminary data.</text>
</comment>
<sequence>MAEVLFRFASEDDAAQLLDVYAPYVQNTAVSFEYEVPTLQEFAARIRAVTKNYPYLICEIGGRIAGYAYAQRQRERAAYGWNAELSVYLRQEYVRRGIGRAFYTALLDILHMQGVENVYGSVTVPNAGSERLHEAMGFRRIGVFYRTGYKLGAWHDVAWFEKRIGEAECPAGFVPVTVLDAAVLAAVLQRSSALVQRKEESDSPA</sequence>
<gene>
    <name evidence="2" type="ORF">IAC74_02665</name>
</gene>
<proteinExistence type="predicted"/>
<evidence type="ECO:0000313" key="3">
    <source>
        <dbReference type="Proteomes" id="UP000886743"/>
    </source>
</evidence>
<dbReference type="SUPFAM" id="SSF55729">
    <property type="entry name" value="Acyl-CoA N-acyltransferases (Nat)"/>
    <property type="match status" value="1"/>
</dbReference>
<dbReference type="InterPro" id="IPR016181">
    <property type="entry name" value="Acyl_CoA_acyltransferase"/>
</dbReference>
<dbReference type="InterPro" id="IPR000182">
    <property type="entry name" value="GNAT_dom"/>
</dbReference>
<dbReference type="Gene3D" id="3.40.630.30">
    <property type="match status" value="1"/>
</dbReference>
<dbReference type="EMBL" id="DVOF01000077">
    <property type="protein sequence ID" value="HIV02452.1"/>
    <property type="molecule type" value="Genomic_DNA"/>
</dbReference>